<dbReference type="Pfam" id="PF01980">
    <property type="entry name" value="TrmO_N"/>
    <property type="match status" value="1"/>
</dbReference>
<evidence type="ECO:0000313" key="5">
    <source>
        <dbReference type="Proteomes" id="UP000705379"/>
    </source>
</evidence>
<sequence>MPDSARAGEKTLAQDPADMPADAGLVFIGHIATPWQDRHACPRSGGRDDDICTIHLNPRYQDGLKSVESCSHLIILYWMHEARRDIIVQAPAFDSVTHGCFALRSPVRPNPVSLSVVELVSLDGCALKVRGLDCLDGTPLIDIKPYFPRNDSVPEATVGWHGQRSHPERRSTDL</sequence>
<dbReference type="SUPFAM" id="SSF118196">
    <property type="entry name" value="YaeB-like"/>
    <property type="match status" value="1"/>
</dbReference>
<dbReference type="PROSITE" id="PS51668">
    <property type="entry name" value="TSAA_2"/>
    <property type="match status" value="1"/>
</dbReference>
<dbReference type="InterPro" id="IPR040372">
    <property type="entry name" value="YaeB-like"/>
</dbReference>
<comment type="similarity">
    <text evidence="2">Belongs to the tRNA methyltransferase O family.</text>
</comment>
<dbReference type="EMBL" id="QTKU01000002">
    <property type="protein sequence ID" value="MBS8260402.1"/>
    <property type="molecule type" value="Genomic_DNA"/>
</dbReference>
<comment type="caution">
    <text evidence="4">The sequence shown here is derived from an EMBL/GenBank/DDBJ whole genome shotgun (WGS) entry which is preliminary data.</text>
</comment>
<dbReference type="PANTHER" id="PTHR12818:SF0">
    <property type="entry name" value="TRNA (ADENINE(37)-N6)-METHYLTRANSFERASE"/>
    <property type="match status" value="1"/>
</dbReference>
<dbReference type="RefSeq" id="WP_213215948.1">
    <property type="nucleotide sequence ID" value="NZ_QTKU01000002.1"/>
</dbReference>
<accession>A0A944CDB2</accession>
<dbReference type="AlphaFoldDB" id="A0A944CDB2"/>
<dbReference type="PANTHER" id="PTHR12818">
    <property type="entry name" value="TRNA (ADENINE(37)-N6)-METHYLTRANSFERASE"/>
    <property type="match status" value="1"/>
</dbReference>
<dbReference type="InterPro" id="IPR036414">
    <property type="entry name" value="YaeB_N_sf"/>
</dbReference>
<reference evidence="4" key="2">
    <citation type="journal article" date="2021" name="Microorganisms">
        <title>Bacterial Dimethylsulfoniopropionate Biosynthesis in the East China Sea.</title>
        <authorList>
            <person name="Liu J."/>
            <person name="Zhang Y."/>
            <person name="Liu J."/>
            <person name="Zhong H."/>
            <person name="Williams B.T."/>
            <person name="Zheng Y."/>
            <person name="Curson A.R.J."/>
            <person name="Sun C."/>
            <person name="Sun H."/>
            <person name="Song D."/>
            <person name="Wagner Mackenzie B."/>
            <person name="Bermejo Martinez A."/>
            <person name="Todd J.D."/>
            <person name="Zhang X.H."/>
        </authorList>
    </citation>
    <scope>NUCLEOTIDE SEQUENCE</scope>
    <source>
        <strain evidence="4">AESS21</strain>
    </source>
</reference>
<evidence type="ECO:0000256" key="1">
    <source>
        <dbReference type="ARBA" id="ARBA00022691"/>
    </source>
</evidence>
<dbReference type="InterPro" id="IPR023370">
    <property type="entry name" value="TrmO-like_N"/>
</dbReference>
<reference evidence="4" key="1">
    <citation type="submission" date="2018-08" db="EMBL/GenBank/DDBJ databases">
        <authorList>
            <person name="Jin W."/>
            <person name="Wang H."/>
            <person name="Yang Y."/>
            <person name="Li M."/>
            <person name="Liu J."/>
        </authorList>
    </citation>
    <scope>NUCLEOTIDE SEQUENCE</scope>
    <source>
        <strain evidence="4">AESS21</strain>
    </source>
</reference>
<proteinExistence type="inferred from homology"/>
<feature type="domain" description="TsaA-like" evidence="3">
    <location>
        <begin position="25"/>
        <end position="155"/>
    </location>
</feature>
<gene>
    <name evidence="4" type="primary">tsaA</name>
    <name evidence="4" type="ORF">DYI23_09255</name>
</gene>
<dbReference type="Gene3D" id="2.40.30.70">
    <property type="entry name" value="YaeB-like"/>
    <property type="match status" value="1"/>
</dbReference>
<organism evidence="4 5">
    <name type="scientific">Roseibium polysiphoniae</name>
    <dbReference type="NCBI Taxonomy" id="2571221"/>
    <lineage>
        <taxon>Bacteria</taxon>
        <taxon>Pseudomonadati</taxon>
        <taxon>Pseudomonadota</taxon>
        <taxon>Alphaproteobacteria</taxon>
        <taxon>Hyphomicrobiales</taxon>
        <taxon>Stappiaceae</taxon>
        <taxon>Roseibium</taxon>
    </lineage>
</organism>
<dbReference type="Proteomes" id="UP000705379">
    <property type="component" value="Unassembled WGS sequence"/>
</dbReference>
<evidence type="ECO:0000259" key="3">
    <source>
        <dbReference type="PROSITE" id="PS51668"/>
    </source>
</evidence>
<dbReference type="NCBIfam" id="TIGR00104">
    <property type="entry name" value="tRNA_TsaA"/>
    <property type="match status" value="1"/>
</dbReference>
<protein>
    <submittedName>
        <fullName evidence="4">tRNA (N6-threonylcarbamoyladenosine(37)-N6)-methyltransferase TrmO</fullName>
    </submittedName>
</protein>
<dbReference type="CDD" id="cd09281">
    <property type="entry name" value="UPF0066"/>
    <property type="match status" value="1"/>
</dbReference>
<name>A0A944CDB2_9HYPH</name>
<keyword evidence="1" id="KW-0949">S-adenosyl-L-methionine</keyword>
<dbReference type="InterPro" id="IPR036413">
    <property type="entry name" value="YaeB-like_sf"/>
</dbReference>
<evidence type="ECO:0000256" key="2">
    <source>
        <dbReference type="ARBA" id="ARBA00033753"/>
    </source>
</evidence>
<evidence type="ECO:0000313" key="4">
    <source>
        <dbReference type="EMBL" id="MBS8260402.1"/>
    </source>
</evidence>